<dbReference type="Pfam" id="PF03704">
    <property type="entry name" value="BTAD"/>
    <property type="match status" value="1"/>
</dbReference>
<comment type="caution">
    <text evidence="9">The sequence shown here is derived from an EMBL/GenBank/DDBJ whole genome shotgun (WGS) entry which is preliminary data.</text>
</comment>
<dbReference type="SUPFAM" id="SSF48452">
    <property type="entry name" value="TPR-like"/>
    <property type="match status" value="1"/>
</dbReference>
<feature type="region of interest" description="Disordered" evidence="6">
    <location>
        <begin position="526"/>
        <end position="577"/>
    </location>
</feature>
<keyword evidence="2" id="KW-0805">Transcription regulation</keyword>
<proteinExistence type="inferred from homology"/>
<dbReference type="SUPFAM" id="SSF47781">
    <property type="entry name" value="RuvA domain 2-like"/>
    <property type="match status" value="1"/>
</dbReference>
<name>A0ABW2HUP6_9ACTN</name>
<sequence>MAVDDRLRFEVLGEVRAFRAGLPVDLGPAKQRAVLAVLLLQAGRPVPTHQIVDAVWGDEPPENGANVVQKYVAGLRRALDPDRAPRTPGELLALTGSGYVLRTAGAVVDADEFQAAVKRAAAERAADRPLEAASTLRGALGLWRGEALAGLGGSVFEAARTRLADARASAWETWAEIGLAQGRAAMIIPELTQLVAEFPLREGLRAQLMLALHQTGRQAEALAVFRDSREYFLDEFGAEPGERMQEAHRKILRSEPAPPPDPVPSPAPAPSIPAPAPAPAIPAPAPVPSIPAQVSPPAPHPALPPLYWRPSTQRASVVEVLFAAIVPLATCTMASWSYFLYTAVRRRDRAQFITAAVYFVLLVVGVLMFAVDPTGLDEEASGAETLGIFIVLPLAISATIHGAVVAVRTGDYERAKTLREQARQFATFDPARAIEVGVGRPDILSRPFDDGGLVDINHLGALELSRALDLPLARAQEIVVDRGRRGPFGQPGELVTRGLLGERVVRRNAYRLIAIPPQSFVPAGPAFPAASADGPVPPPADGALPPSADGPVPPPDDGAVSVDRSASPDRSAGAGGQ</sequence>
<reference evidence="10" key="1">
    <citation type="journal article" date="2019" name="Int. J. Syst. Evol. Microbiol.">
        <title>The Global Catalogue of Microorganisms (GCM) 10K type strain sequencing project: providing services to taxonomists for standard genome sequencing and annotation.</title>
        <authorList>
            <consortium name="The Broad Institute Genomics Platform"/>
            <consortium name="The Broad Institute Genome Sequencing Center for Infectious Disease"/>
            <person name="Wu L."/>
            <person name="Ma J."/>
        </authorList>
    </citation>
    <scope>NUCLEOTIDE SEQUENCE [LARGE SCALE GENOMIC DNA]</scope>
    <source>
        <strain evidence="10">XZYJT-10</strain>
    </source>
</reference>
<dbReference type="InterPro" id="IPR036388">
    <property type="entry name" value="WH-like_DNA-bd_sf"/>
</dbReference>
<dbReference type="InterPro" id="IPR001867">
    <property type="entry name" value="OmpR/PhoB-type_DNA-bd"/>
</dbReference>
<dbReference type="Gene3D" id="1.10.10.10">
    <property type="entry name" value="Winged helix-like DNA-binding domain superfamily/Winged helix DNA-binding domain"/>
    <property type="match status" value="1"/>
</dbReference>
<evidence type="ECO:0000256" key="5">
    <source>
        <dbReference type="PROSITE-ProRule" id="PRU01091"/>
    </source>
</evidence>
<dbReference type="SMART" id="SM00862">
    <property type="entry name" value="Trans_reg_C"/>
    <property type="match status" value="1"/>
</dbReference>
<accession>A0ABW2HUP6</accession>
<dbReference type="RefSeq" id="WP_378971009.1">
    <property type="nucleotide sequence ID" value="NZ_JBHTBJ010000015.1"/>
</dbReference>
<keyword evidence="7" id="KW-1133">Transmembrane helix</keyword>
<keyword evidence="10" id="KW-1185">Reference proteome</keyword>
<evidence type="ECO:0000256" key="2">
    <source>
        <dbReference type="ARBA" id="ARBA00023015"/>
    </source>
</evidence>
<dbReference type="EMBL" id="JBHTBJ010000015">
    <property type="protein sequence ID" value="MFC7276544.1"/>
    <property type="molecule type" value="Genomic_DNA"/>
</dbReference>
<evidence type="ECO:0000313" key="9">
    <source>
        <dbReference type="EMBL" id="MFC7276544.1"/>
    </source>
</evidence>
<dbReference type="InterPro" id="IPR005158">
    <property type="entry name" value="BTAD"/>
</dbReference>
<feature type="DNA-binding region" description="OmpR/PhoB-type" evidence="5">
    <location>
        <begin position="1"/>
        <end position="103"/>
    </location>
</feature>
<feature type="domain" description="OmpR/PhoB-type" evidence="8">
    <location>
        <begin position="1"/>
        <end position="103"/>
    </location>
</feature>
<dbReference type="CDD" id="cd15831">
    <property type="entry name" value="BTAD"/>
    <property type="match status" value="1"/>
</dbReference>
<organism evidence="9 10">
    <name type="scientific">Paractinoplanes rhizophilus</name>
    <dbReference type="NCBI Taxonomy" id="1416877"/>
    <lineage>
        <taxon>Bacteria</taxon>
        <taxon>Bacillati</taxon>
        <taxon>Actinomycetota</taxon>
        <taxon>Actinomycetes</taxon>
        <taxon>Micromonosporales</taxon>
        <taxon>Micromonosporaceae</taxon>
        <taxon>Paractinoplanes</taxon>
    </lineage>
</organism>
<feature type="region of interest" description="Disordered" evidence="6">
    <location>
        <begin position="253"/>
        <end position="277"/>
    </location>
</feature>
<dbReference type="InterPro" id="IPR010994">
    <property type="entry name" value="RuvA_2-like"/>
</dbReference>
<evidence type="ECO:0000256" key="6">
    <source>
        <dbReference type="SAM" id="MobiDB-lite"/>
    </source>
</evidence>
<feature type="compositionally biased region" description="Pro residues" evidence="6">
    <location>
        <begin position="256"/>
        <end position="277"/>
    </location>
</feature>
<dbReference type="InterPro" id="IPR011990">
    <property type="entry name" value="TPR-like_helical_dom_sf"/>
</dbReference>
<comment type="similarity">
    <text evidence="1">Belongs to the AfsR/DnrI/RedD regulatory family.</text>
</comment>
<dbReference type="InterPro" id="IPR051677">
    <property type="entry name" value="AfsR-DnrI-RedD_regulator"/>
</dbReference>
<keyword evidence="7" id="KW-0472">Membrane</keyword>
<protein>
    <submittedName>
        <fullName evidence="9">BTAD domain-containing putative transcriptional regulator</fullName>
    </submittedName>
</protein>
<dbReference type="Proteomes" id="UP001596548">
    <property type="component" value="Unassembled WGS sequence"/>
</dbReference>
<feature type="compositionally biased region" description="Low complexity" evidence="6">
    <location>
        <begin position="541"/>
        <end position="550"/>
    </location>
</feature>
<dbReference type="CDD" id="cd00383">
    <property type="entry name" value="trans_reg_C"/>
    <property type="match status" value="1"/>
</dbReference>
<dbReference type="PANTHER" id="PTHR35807">
    <property type="entry name" value="TRANSCRIPTIONAL REGULATOR REDD-RELATED"/>
    <property type="match status" value="1"/>
</dbReference>
<evidence type="ECO:0000313" key="10">
    <source>
        <dbReference type="Proteomes" id="UP001596548"/>
    </source>
</evidence>
<feature type="transmembrane region" description="Helical" evidence="7">
    <location>
        <begin position="320"/>
        <end position="340"/>
    </location>
</feature>
<dbReference type="SUPFAM" id="SSF46894">
    <property type="entry name" value="C-terminal effector domain of the bipartite response regulators"/>
    <property type="match status" value="1"/>
</dbReference>
<gene>
    <name evidence="9" type="ORF">ACFQS1_21340</name>
</gene>
<keyword evidence="3 5" id="KW-0238">DNA-binding</keyword>
<feature type="transmembrane region" description="Helical" evidence="7">
    <location>
        <begin position="352"/>
        <end position="371"/>
    </location>
</feature>
<dbReference type="Pfam" id="PF00486">
    <property type="entry name" value="Trans_reg_C"/>
    <property type="match status" value="1"/>
</dbReference>
<keyword evidence="7" id="KW-0812">Transmembrane</keyword>
<feature type="transmembrane region" description="Helical" evidence="7">
    <location>
        <begin position="386"/>
        <end position="407"/>
    </location>
</feature>
<dbReference type="InterPro" id="IPR016032">
    <property type="entry name" value="Sig_transdc_resp-reg_C-effctor"/>
</dbReference>
<dbReference type="Gene3D" id="1.25.40.10">
    <property type="entry name" value="Tetratricopeptide repeat domain"/>
    <property type="match status" value="1"/>
</dbReference>
<evidence type="ECO:0000259" key="8">
    <source>
        <dbReference type="PROSITE" id="PS51755"/>
    </source>
</evidence>
<evidence type="ECO:0000256" key="3">
    <source>
        <dbReference type="ARBA" id="ARBA00023125"/>
    </source>
</evidence>
<dbReference type="PANTHER" id="PTHR35807:SF1">
    <property type="entry name" value="TRANSCRIPTIONAL REGULATOR REDD"/>
    <property type="match status" value="1"/>
</dbReference>
<evidence type="ECO:0000256" key="7">
    <source>
        <dbReference type="SAM" id="Phobius"/>
    </source>
</evidence>
<evidence type="ECO:0000256" key="1">
    <source>
        <dbReference type="ARBA" id="ARBA00005820"/>
    </source>
</evidence>
<dbReference type="SMART" id="SM01043">
    <property type="entry name" value="BTAD"/>
    <property type="match status" value="1"/>
</dbReference>
<keyword evidence="4" id="KW-0804">Transcription</keyword>
<evidence type="ECO:0000256" key="4">
    <source>
        <dbReference type="ARBA" id="ARBA00023163"/>
    </source>
</evidence>
<dbReference type="PROSITE" id="PS51755">
    <property type="entry name" value="OMPR_PHOB"/>
    <property type="match status" value="1"/>
</dbReference>